<reference evidence="4" key="2">
    <citation type="submission" date="2025-09" db="UniProtKB">
        <authorList>
            <consortium name="Ensembl"/>
        </authorList>
    </citation>
    <scope>IDENTIFICATION</scope>
</reference>
<evidence type="ECO:0000259" key="3">
    <source>
        <dbReference type="Pfam" id="PF05030"/>
    </source>
</evidence>
<organism evidence="4 5">
    <name type="scientific">Eptatretus burgeri</name>
    <name type="common">Inshore hagfish</name>
    <dbReference type="NCBI Taxonomy" id="7764"/>
    <lineage>
        <taxon>Eukaryota</taxon>
        <taxon>Metazoa</taxon>
        <taxon>Chordata</taxon>
        <taxon>Craniata</taxon>
        <taxon>Vertebrata</taxon>
        <taxon>Cyclostomata</taxon>
        <taxon>Myxini</taxon>
        <taxon>Myxiniformes</taxon>
        <taxon>Myxinidae</taxon>
        <taxon>Eptatretinae</taxon>
        <taxon>Eptatretus</taxon>
    </lineage>
</organism>
<feature type="domain" description="SS18 N-terminal" evidence="3">
    <location>
        <begin position="14"/>
        <end position="74"/>
    </location>
</feature>
<feature type="compositionally biased region" description="Polar residues" evidence="2">
    <location>
        <begin position="187"/>
        <end position="197"/>
    </location>
</feature>
<feature type="compositionally biased region" description="Basic and acidic residues" evidence="2">
    <location>
        <begin position="239"/>
        <end position="248"/>
    </location>
</feature>
<evidence type="ECO:0000256" key="1">
    <source>
        <dbReference type="ARBA" id="ARBA00007945"/>
    </source>
</evidence>
<sequence length="312" mass="34335">MSLAYVQPRQQRGKSEVNQAAIQKMLDENNHLIQCILDHQSKGKTMECSQYQQMLHRNLVYLATLADSSQNTQSLLPTLPNQNITMAQGGLGHQVSGSMNLPANNHGYSHSVPSSQGLPAQAAPMGSYGGRPTGSDRQVGRMIAQQGGASQYSIPQSVGQHYQGMMGQNNASGQIMAQRQMPGYSRAVQSGPAQQYASPDDYFGEQYAHGQSSEGMGHQYYADGRNDFSYQQPSYPEQGFDRTFEDPSQHYYDGGSGQYTQQQSSYQAAPQQGYPQQFTGQQGYSSQQQGYGKHPYQHPSNTGPGTHRWSNQ</sequence>
<evidence type="ECO:0000313" key="5">
    <source>
        <dbReference type="Proteomes" id="UP000694388"/>
    </source>
</evidence>
<evidence type="ECO:0000313" key="4">
    <source>
        <dbReference type="Ensembl" id="ENSEBUP00000015415.1"/>
    </source>
</evidence>
<dbReference type="Ensembl" id="ENSEBUT00000015991.1">
    <property type="protein sequence ID" value="ENSEBUP00000015415.1"/>
    <property type="gene ID" value="ENSEBUG00000009720.1"/>
</dbReference>
<dbReference type="Proteomes" id="UP000694388">
    <property type="component" value="Unplaced"/>
</dbReference>
<feature type="compositionally biased region" description="Low complexity" evidence="2">
    <location>
        <begin position="258"/>
        <end position="292"/>
    </location>
</feature>
<feature type="region of interest" description="Disordered" evidence="2">
    <location>
        <begin position="182"/>
        <end position="312"/>
    </location>
</feature>
<dbReference type="AlphaFoldDB" id="A0A8C4QHC8"/>
<proteinExistence type="inferred from homology"/>
<evidence type="ECO:0000256" key="2">
    <source>
        <dbReference type="SAM" id="MobiDB-lite"/>
    </source>
</evidence>
<feature type="compositionally biased region" description="Polar residues" evidence="2">
    <location>
        <begin position="298"/>
        <end position="312"/>
    </location>
</feature>
<dbReference type="OMA" id="TICIFNI"/>
<feature type="compositionally biased region" description="Polar residues" evidence="2">
    <location>
        <begin position="109"/>
        <end position="118"/>
    </location>
</feature>
<accession>A0A8C4QHC8</accession>
<protein>
    <submittedName>
        <fullName evidence="4">SS18 subunit of BAF chromatin remodeling complex</fullName>
    </submittedName>
</protein>
<feature type="region of interest" description="Disordered" evidence="2">
    <location>
        <begin position="109"/>
        <end position="133"/>
    </location>
</feature>
<name>A0A8C4QHC8_EPTBU</name>
<dbReference type="InterPro" id="IPR007726">
    <property type="entry name" value="SS18_N"/>
</dbReference>
<keyword evidence="5" id="KW-1185">Reference proteome</keyword>
<dbReference type="Pfam" id="PF05030">
    <property type="entry name" value="SSXT"/>
    <property type="match status" value="1"/>
</dbReference>
<dbReference type="GeneTree" id="ENSGT00940000156352"/>
<comment type="similarity">
    <text evidence="1">Belongs to the SS18 family.</text>
</comment>
<reference evidence="4" key="1">
    <citation type="submission" date="2025-08" db="UniProtKB">
        <authorList>
            <consortium name="Ensembl"/>
        </authorList>
    </citation>
    <scope>IDENTIFICATION</scope>
</reference>